<feature type="compositionally biased region" description="Polar residues" evidence="1">
    <location>
        <begin position="55"/>
        <end position="66"/>
    </location>
</feature>
<dbReference type="Proteomes" id="UP000521943">
    <property type="component" value="Unassembled WGS sequence"/>
</dbReference>
<accession>A0A8H6I3I1</accession>
<name>A0A8H6I3I1_9AGAR</name>
<gene>
    <name evidence="2" type="ORF">DFP72DRAFT_1065238</name>
</gene>
<feature type="compositionally biased region" description="Low complexity" evidence="1">
    <location>
        <begin position="74"/>
        <end position="83"/>
    </location>
</feature>
<evidence type="ECO:0000313" key="3">
    <source>
        <dbReference type="Proteomes" id="UP000521943"/>
    </source>
</evidence>
<reference evidence="2 3" key="1">
    <citation type="submission" date="2020-07" db="EMBL/GenBank/DDBJ databases">
        <title>Comparative genomics of pyrophilous fungi reveals a link between fire events and developmental genes.</title>
        <authorList>
            <consortium name="DOE Joint Genome Institute"/>
            <person name="Steindorff A.S."/>
            <person name="Carver A."/>
            <person name="Calhoun S."/>
            <person name="Stillman K."/>
            <person name="Liu H."/>
            <person name="Lipzen A."/>
            <person name="Pangilinan J."/>
            <person name="Labutti K."/>
            <person name="Bruns T.D."/>
            <person name="Grigoriev I.V."/>
        </authorList>
    </citation>
    <scope>NUCLEOTIDE SEQUENCE [LARGE SCALE GENOMIC DNA]</scope>
    <source>
        <strain evidence="2 3">CBS 144469</strain>
    </source>
</reference>
<dbReference type="EMBL" id="JACGCI010000020">
    <property type="protein sequence ID" value="KAF6757989.1"/>
    <property type="molecule type" value="Genomic_DNA"/>
</dbReference>
<proteinExistence type="predicted"/>
<evidence type="ECO:0000313" key="2">
    <source>
        <dbReference type="EMBL" id="KAF6757989.1"/>
    </source>
</evidence>
<organism evidence="2 3">
    <name type="scientific">Ephemerocybe angulata</name>
    <dbReference type="NCBI Taxonomy" id="980116"/>
    <lineage>
        <taxon>Eukaryota</taxon>
        <taxon>Fungi</taxon>
        <taxon>Dikarya</taxon>
        <taxon>Basidiomycota</taxon>
        <taxon>Agaricomycotina</taxon>
        <taxon>Agaricomycetes</taxon>
        <taxon>Agaricomycetidae</taxon>
        <taxon>Agaricales</taxon>
        <taxon>Agaricineae</taxon>
        <taxon>Psathyrellaceae</taxon>
        <taxon>Ephemerocybe</taxon>
    </lineage>
</organism>
<sequence>MPPDRRTPFLQFQTRPGDRSKKHLASNSSIVPSLSLAFTDPTTIPTDSAWPPFGSSFNSTSGSCAQNPFGGDQPPTTNTTNPPSFDLEPVDEGRGPVNAFYDLAHPSGTTQSFWPTTTNFLPPDRLDYSLNGGDEGALAEPNLGLPVTRPFATNAPTSSTDPGFFSNSQNFRVDNFEYNVYNQGPNPVT</sequence>
<dbReference type="AlphaFoldDB" id="A0A8H6I3I1"/>
<protein>
    <submittedName>
        <fullName evidence="2">Uncharacterized protein</fullName>
    </submittedName>
</protein>
<feature type="region of interest" description="Disordered" evidence="1">
    <location>
        <begin position="1"/>
        <end position="26"/>
    </location>
</feature>
<evidence type="ECO:0000256" key="1">
    <source>
        <dbReference type="SAM" id="MobiDB-lite"/>
    </source>
</evidence>
<keyword evidence="3" id="KW-1185">Reference proteome</keyword>
<feature type="region of interest" description="Disordered" evidence="1">
    <location>
        <begin position="41"/>
        <end position="96"/>
    </location>
</feature>
<comment type="caution">
    <text evidence="2">The sequence shown here is derived from an EMBL/GenBank/DDBJ whole genome shotgun (WGS) entry which is preliminary data.</text>
</comment>